<reference evidence="2 3" key="1">
    <citation type="submission" date="2020-02" db="EMBL/GenBank/DDBJ databases">
        <title>Flavobacteriaceae Psychroflexus bacterium YR1-1, complete genome.</title>
        <authorList>
            <person name="Li Y."/>
            <person name="Wu S."/>
        </authorList>
    </citation>
    <scope>NUCLEOTIDE SEQUENCE [LARGE SCALE GENOMIC DNA]</scope>
    <source>
        <strain evidence="2 3">YR1-1</strain>
    </source>
</reference>
<dbReference type="AlphaFoldDB" id="A0A6B3QYM5"/>
<name>A0A6B3QYM5_9FLAO</name>
<evidence type="ECO:0000313" key="2">
    <source>
        <dbReference type="EMBL" id="NEV92882.1"/>
    </source>
</evidence>
<feature type="domain" description="PD-(D/E)XK endonuclease-like" evidence="1">
    <location>
        <begin position="635"/>
        <end position="848"/>
    </location>
</feature>
<dbReference type="InterPro" id="IPR011335">
    <property type="entry name" value="Restrct_endonuc-II-like"/>
</dbReference>
<keyword evidence="3" id="KW-1185">Reference proteome</keyword>
<proteinExistence type="predicted"/>
<dbReference type="Proteomes" id="UP000478505">
    <property type="component" value="Unassembled WGS sequence"/>
</dbReference>
<sequence>MESFITDVVSKLKTKDLSQSHFILPSRRAAQAFSKALFLTQNDSFLVPPIQSIEEFIEEVSEVKLINNLETIFKFYEVYQEYTNPEKQEPLDQVYNWGQSIVQDFNEIDRYQIDADQFFGNLKAIKDIEHWSKSDIKTELVKNYIEFWESLPKYYHELKAKLKSENKAYQGMAYQEAVSNLERFISSSDSQFYFIGFNALNTCEEYIFQYVVKQQRGEIFWDIDKYLLKEHSAGMFMRSYAKSWPMYAEDSLKASTTTYTDQKNIQLYGVSKQIGQAKLVGDLLSEMTQEELDKTALILGDESLLQPILNSLPQTLTKANVTMGLPLSSTNLASLVETLFKIRTLNQEDVHYKILFELIEHPSLKKAYQKELQLIREDLKDNNIVFQSKADFFQKWNQLDASLLKILELSLNSTDSTVDEFLNQCLELMELLKPHFQDEKLSLEFLFGFKKLFIKLKNLLTKTELINDFKVFHQIYLDILSSETLDFEGSPYEGLQIMGMLETRVLDFENIIITSVNEGVLPSGKSQNSFIPFDLKKAYRLPTYKEKDAVYAYHFFRLIQRAGKCHFIFNNSTSGIEKAEKSRFITQLETFKIPQHSITNYAVSANTRHNETALEVVHKTPEMMTQLKSLFAYGISPSALTTYIRNPIDFYHKYVLRLKETEEIEEDISYKTLGTVIHDCLDRLYTNFKGKLLNEADLDHMLKSYPATMTLLFEDRFQEEALRHGRNLIDFEIAKQQVRRFLIQEKKLVKDQALQIIELEKEAEKHLEVEGLDFKVKLKGTVDRVDLLNGQLRIIDYKTGKVEPGQLKIPKEWEGFTQDYKYSKAFQVLFYALLKEDRLGEHGETGIISFKNLSSGFMPCTRPKSDNNLKEVLGEFKIELEALILEILNSEIPFTEKPV</sequence>
<dbReference type="InterPro" id="IPR027417">
    <property type="entry name" value="P-loop_NTPase"/>
</dbReference>
<comment type="caution">
    <text evidence="2">The sequence shown here is derived from an EMBL/GenBank/DDBJ whole genome shotgun (WGS) entry which is preliminary data.</text>
</comment>
<evidence type="ECO:0000313" key="3">
    <source>
        <dbReference type="Proteomes" id="UP000478505"/>
    </source>
</evidence>
<gene>
    <name evidence="2" type="ORF">G3567_01815</name>
</gene>
<dbReference type="SUPFAM" id="SSF52980">
    <property type="entry name" value="Restriction endonuclease-like"/>
    <property type="match status" value="1"/>
</dbReference>
<organism evidence="2 3">
    <name type="scientific">Psychroflexus aurantiacus</name>
    <dbReference type="NCBI Taxonomy" id="2709310"/>
    <lineage>
        <taxon>Bacteria</taxon>
        <taxon>Pseudomonadati</taxon>
        <taxon>Bacteroidota</taxon>
        <taxon>Flavobacteriia</taxon>
        <taxon>Flavobacteriales</taxon>
        <taxon>Flavobacteriaceae</taxon>
        <taxon>Psychroflexus</taxon>
    </lineage>
</organism>
<dbReference type="Gene3D" id="3.90.320.10">
    <property type="match status" value="1"/>
</dbReference>
<protein>
    <submittedName>
        <fullName evidence="2">PD-(D/E)XK nuclease family protein</fullName>
    </submittedName>
</protein>
<dbReference type="EMBL" id="JAAIKD010000001">
    <property type="protein sequence ID" value="NEV92882.1"/>
    <property type="molecule type" value="Genomic_DNA"/>
</dbReference>
<accession>A0A6B3QYM5</accession>
<dbReference type="Pfam" id="PF12705">
    <property type="entry name" value="PDDEXK_1"/>
    <property type="match status" value="1"/>
</dbReference>
<dbReference type="InterPro" id="IPR011604">
    <property type="entry name" value="PDDEXK-like_dom_sf"/>
</dbReference>
<dbReference type="InterPro" id="IPR038726">
    <property type="entry name" value="PDDEXK_AddAB-type"/>
</dbReference>
<evidence type="ECO:0000259" key="1">
    <source>
        <dbReference type="Pfam" id="PF12705"/>
    </source>
</evidence>
<dbReference type="SUPFAM" id="SSF52540">
    <property type="entry name" value="P-loop containing nucleoside triphosphate hydrolases"/>
    <property type="match status" value="1"/>
</dbReference>
<dbReference type="RefSeq" id="WP_164003536.1">
    <property type="nucleotide sequence ID" value="NZ_JAAIKD010000001.1"/>
</dbReference>